<dbReference type="GO" id="GO:0005509">
    <property type="term" value="F:calcium ion binding"/>
    <property type="evidence" value="ECO:0007669"/>
    <property type="project" value="InterPro"/>
</dbReference>
<comment type="caution">
    <text evidence="4">The sequence shown here is derived from an EMBL/GenBank/DDBJ whole genome shotgun (WGS) entry which is preliminary data.</text>
</comment>
<evidence type="ECO:0000313" key="5">
    <source>
        <dbReference type="Proteomes" id="UP000289784"/>
    </source>
</evidence>
<dbReference type="Gene3D" id="1.10.238.10">
    <property type="entry name" value="EF-hand"/>
    <property type="match status" value="1"/>
</dbReference>
<dbReference type="RefSeq" id="WP_129470726.1">
    <property type="nucleotide sequence ID" value="NZ_SAWZ01000003.1"/>
</dbReference>
<dbReference type="OrthoDB" id="6310942at2"/>
<gene>
    <name evidence="4" type="ORF">EPA99_08265</name>
</gene>
<protein>
    <submittedName>
        <fullName evidence="4">EF-hand domain-containing protein</fullName>
    </submittedName>
</protein>
<feature type="compositionally biased region" description="Low complexity" evidence="1">
    <location>
        <begin position="38"/>
        <end position="88"/>
    </location>
</feature>
<feature type="domain" description="EF-hand" evidence="3">
    <location>
        <begin position="106"/>
        <end position="141"/>
    </location>
</feature>
<keyword evidence="5" id="KW-1185">Reference proteome</keyword>
<organism evidence="4 5">
    <name type="scientific">Pseudoxanthomonas composti</name>
    <dbReference type="NCBI Taxonomy" id="2137479"/>
    <lineage>
        <taxon>Bacteria</taxon>
        <taxon>Pseudomonadati</taxon>
        <taxon>Pseudomonadota</taxon>
        <taxon>Gammaproteobacteria</taxon>
        <taxon>Lysobacterales</taxon>
        <taxon>Lysobacteraceae</taxon>
        <taxon>Pseudoxanthomonas</taxon>
    </lineage>
</organism>
<evidence type="ECO:0000256" key="2">
    <source>
        <dbReference type="SAM" id="SignalP"/>
    </source>
</evidence>
<keyword evidence="2" id="KW-0732">Signal</keyword>
<evidence type="ECO:0000313" key="4">
    <source>
        <dbReference type="EMBL" id="RXR06620.1"/>
    </source>
</evidence>
<dbReference type="PROSITE" id="PS50222">
    <property type="entry name" value="EF_HAND_2"/>
    <property type="match status" value="1"/>
</dbReference>
<feature type="region of interest" description="Disordered" evidence="1">
    <location>
        <begin position="31"/>
        <end position="105"/>
    </location>
</feature>
<accession>A0A4Q1JXT3</accession>
<dbReference type="PROSITE" id="PS00018">
    <property type="entry name" value="EF_HAND_1"/>
    <property type="match status" value="1"/>
</dbReference>
<feature type="region of interest" description="Disordered" evidence="1">
    <location>
        <begin position="119"/>
        <end position="160"/>
    </location>
</feature>
<dbReference type="InterPro" id="IPR011992">
    <property type="entry name" value="EF-hand-dom_pair"/>
</dbReference>
<dbReference type="Pfam" id="PF13202">
    <property type="entry name" value="EF-hand_5"/>
    <property type="match status" value="2"/>
</dbReference>
<dbReference type="AlphaFoldDB" id="A0A4Q1JXT3"/>
<feature type="compositionally biased region" description="Polar residues" evidence="1">
    <location>
        <begin position="96"/>
        <end position="105"/>
    </location>
</feature>
<reference evidence="4 5" key="1">
    <citation type="submission" date="2019-01" db="EMBL/GenBank/DDBJ databases">
        <title>Pseudoxanthomonas composti sp. nov., isolated from compost.</title>
        <authorList>
            <person name="Yang G."/>
        </authorList>
    </citation>
    <scope>NUCLEOTIDE SEQUENCE [LARGE SCALE GENOMIC DNA]</scope>
    <source>
        <strain evidence="4 5">GSS15</strain>
    </source>
</reference>
<name>A0A4Q1JXT3_9GAMM</name>
<feature type="chain" id="PRO_5020447524" evidence="2">
    <location>
        <begin position="28"/>
        <end position="160"/>
    </location>
</feature>
<dbReference type="EMBL" id="SAWZ01000003">
    <property type="protein sequence ID" value="RXR06620.1"/>
    <property type="molecule type" value="Genomic_DNA"/>
</dbReference>
<sequence>MNTRTPRNAVIALIAMAAAATTPLAFAQSASMATQDEVQQSAMQQQAQVEAQSRAAEQQRNAASPQATGAATQAAQQSGASSGQGQQGWADVDTDGNGTISKQEATANAGLTQIFDQADADTNGELTPDEYKSFISKNYGGAAGAGAGQPQQQTQPGSQN</sequence>
<proteinExistence type="predicted"/>
<dbReference type="SUPFAM" id="SSF47473">
    <property type="entry name" value="EF-hand"/>
    <property type="match status" value="1"/>
</dbReference>
<evidence type="ECO:0000256" key="1">
    <source>
        <dbReference type="SAM" id="MobiDB-lite"/>
    </source>
</evidence>
<dbReference type="InterPro" id="IPR002048">
    <property type="entry name" value="EF_hand_dom"/>
</dbReference>
<dbReference type="Proteomes" id="UP000289784">
    <property type="component" value="Unassembled WGS sequence"/>
</dbReference>
<dbReference type="InterPro" id="IPR018247">
    <property type="entry name" value="EF_Hand_1_Ca_BS"/>
</dbReference>
<feature type="compositionally biased region" description="Low complexity" evidence="1">
    <location>
        <begin position="148"/>
        <end position="160"/>
    </location>
</feature>
<evidence type="ECO:0000259" key="3">
    <source>
        <dbReference type="PROSITE" id="PS50222"/>
    </source>
</evidence>
<feature type="signal peptide" evidence="2">
    <location>
        <begin position="1"/>
        <end position="27"/>
    </location>
</feature>